<dbReference type="PANTHER" id="PTHR10131:SF138">
    <property type="entry name" value="RE66324P"/>
    <property type="match status" value="1"/>
</dbReference>
<protein>
    <submittedName>
        <fullName evidence="2">Putative tnf receptor-associated factor 6</fullName>
    </submittedName>
</protein>
<dbReference type="InterPro" id="IPR008974">
    <property type="entry name" value="TRAF-like"/>
</dbReference>
<dbReference type="PANTHER" id="PTHR10131">
    <property type="entry name" value="TNF RECEPTOR ASSOCIATED FACTOR"/>
    <property type="match status" value="1"/>
</dbReference>
<reference evidence="2" key="1">
    <citation type="submission" date="2019-09" db="EMBL/GenBank/DDBJ databases">
        <title>Organ-specific transcriptomic study of the physiology of the cattle tick, Rhipicephalus microplus.</title>
        <authorList>
            <person name="Tirloni L."/>
            <person name="Braz G."/>
            <person name="Gandara A.C.P."/>
            <person name="Sabadin G.A."/>
            <person name="da Silva R.M."/>
            <person name="Guizzo M.G."/>
            <person name="Machado J.A."/>
            <person name="Costa E.P."/>
            <person name="Gomes H.F."/>
            <person name="Moraes J."/>
            <person name="Mota M.B.S."/>
            <person name="Mesquita R.D."/>
            <person name="Alvarenga P.H."/>
            <person name="Alves F."/>
            <person name="Seixas A."/>
            <person name="da Fonseca R.N."/>
            <person name="Fogaca A."/>
            <person name="Logullo C."/>
            <person name="Tanaka A."/>
            <person name="Daffre S."/>
            <person name="Termignoni C."/>
            <person name="Vaz I.S.Jr."/>
            <person name="Oliveira P.L."/>
            <person name="Ribeiro J.M."/>
        </authorList>
    </citation>
    <scope>NUCLEOTIDE SEQUENCE</scope>
    <source>
        <strain evidence="2">Porto Alegre</strain>
    </source>
</reference>
<dbReference type="VEuPathDB" id="VectorBase:LOC119163906"/>
<organism evidence="2">
    <name type="scientific">Rhipicephalus microplus</name>
    <name type="common">Cattle tick</name>
    <name type="synonym">Boophilus microplus</name>
    <dbReference type="NCBI Taxonomy" id="6941"/>
    <lineage>
        <taxon>Eukaryota</taxon>
        <taxon>Metazoa</taxon>
        <taxon>Ecdysozoa</taxon>
        <taxon>Arthropoda</taxon>
        <taxon>Chelicerata</taxon>
        <taxon>Arachnida</taxon>
        <taxon>Acari</taxon>
        <taxon>Parasitiformes</taxon>
        <taxon>Ixodida</taxon>
        <taxon>Ixodoidea</taxon>
        <taxon>Ixodidae</taxon>
        <taxon>Rhipicephalinae</taxon>
        <taxon>Rhipicephalus</taxon>
        <taxon>Boophilus</taxon>
    </lineage>
</organism>
<dbReference type="InterPro" id="IPR013083">
    <property type="entry name" value="Znf_RING/FYVE/PHD"/>
</dbReference>
<dbReference type="GO" id="GO:0009898">
    <property type="term" value="C:cytoplasmic side of plasma membrane"/>
    <property type="evidence" value="ECO:0007669"/>
    <property type="project" value="TreeGrafter"/>
</dbReference>
<sequence length="503" mass="56467">MLTPTQRCTVVGFSNELDWRPLSFAEPLPSYRVCQACGLVPRVTALLPCLHVYCKSCFEQCRLDSGHCCLLDGQPASTEDVEWREFPVRNLLKRMVKCWNEDRGCDVVLPASELNKHFCKDCDHHSTSCPRCSMVVRCNSVCAHMQSECMDHVMSVPAASPQTNSSSQNATMMALNANMYTRVGQIKDTLDHLTQENITQSNCLNEISQYMNTMKETLQEISHRTRDLGSVVSASDVLHSTVTLNHHGQMLQELSGTMGNSHEALKDLLYGTKRSVEELKKDTTTTLRADLKEIVCGEGSVLREAMRRDLEDVIKTASSHCAETVAAILEVKECENKAGSIVRNKEKIAALSSITLKRHEFSVEGLSSIKGRTLASGFCAYDKKKVYTSGYHLSPGIYFKRDGQHVLVCPHIRLHKGIIDSVLQWPFDENFRLTIKHPSQSKECQRLVVASNTKEYARPDTEHNVGVYSTARSFRLDELEREGYIAGDKLQVVWELVSKNNSN</sequence>
<evidence type="ECO:0000313" key="2">
    <source>
        <dbReference type="EMBL" id="NOV33448.1"/>
    </source>
</evidence>
<dbReference type="SUPFAM" id="SSF49599">
    <property type="entry name" value="TRAF domain-like"/>
    <property type="match status" value="2"/>
</dbReference>
<dbReference type="CDD" id="cd16449">
    <property type="entry name" value="RING-HC"/>
    <property type="match status" value="1"/>
</dbReference>
<evidence type="ECO:0000259" key="1">
    <source>
        <dbReference type="Pfam" id="PF21355"/>
    </source>
</evidence>
<dbReference type="AlphaFoldDB" id="A0A6M2CIG3"/>
<keyword evidence="2" id="KW-0675">Receptor</keyword>
<dbReference type="EMBL" id="GHWJ01000711">
    <property type="protein sequence ID" value="NOV33448.1"/>
    <property type="molecule type" value="Transcribed_RNA"/>
</dbReference>
<dbReference type="Gene3D" id="3.30.40.10">
    <property type="entry name" value="Zinc/RING finger domain, C3HC4 (zinc finger)"/>
    <property type="match status" value="1"/>
</dbReference>
<feature type="domain" description="TRAF1-6 MATH" evidence="1">
    <location>
        <begin position="388"/>
        <end position="491"/>
    </location>
</feature>
<dbReference type="Gene3D" id="2.60.210.10">
    <property type="entry name" value="Apoptosis, Tumor Necrosis Factor Receptor Associated Protein 2, Chain A"/>
    <property type="match status" value="1"/>
</dbReference>
<dbReference type="InterPro" id="IPR049342">
    <property type="entry name" value="TRAF1-6_MATH_dom"/>
</dbReference>
<dbReference type="Pfam" id="PF21355">
    <property type="entry name" value="TRAF-mep_MATH"/>
    <property type="match status" value="1"/>
</dbReference>
<dbReference type="SUPFAM" id="SSF57850">
    <property type="entry name" value="RING/U-box"/>
    <property type="match status" value="1"/>
</dbReference>
<dbReference type="GO" id="GO:0005164">
    <property type="term" value="F:tumor necrosis factor receptor binding"/>
    <property type="evidence" value="ECO:0007669"/>
    <property type="project" value="TreeGrafter"/>
</dbReference>
<accession>A0A6M2CIG3</accession>
<name>A0A6M2CIG3_RHIMP</name>
<proteinExistence type="predicted"/>
<dbReference type="GO" id="GO:0043122">
    <property type="term" value="P:regulation of canonical NF-kappaB signal transduction"/>
    <property type="evidence" value="ECO:0007669"/>
    <property type="project" value="TreeGrafter"/>
</dbReference>